<evidence type="ECO:0000256" key="6">
    <source>
        <dbReference type="SAM" id="Coils"/>
    </source>
</evidence>
<dbReference type="EMBL" id="NCDQ01000034">
    <property type="protein sequence ID" value="OYX05412.1"/>
    <property type="molecule type" value="Genomic_DNA"/>
</dbReference>
<keyword evidence="3 5" id="KW-0597">Phosphoprotein</keyword>
<dbReference type="EC" id="2.7.13.3" evidence="2"/>
<evidence type="ECO:0000256" key="5">
    <source>
        <dbReference type="PROSITE-ProRule" id="PRU00169"/>
    </source>
</evidence>
<gene>
    <name evidence="11" type="ORF">B7Z12_03560</name>
</gene>
<reference evidence="11 12" key="1">
    <citation type="submission" date="2017-03" db="EMBL/GenBank/DDBJ databases">
        <title>Lifting the veil on microbial sulfur biogeochemistry in mining wastewaters.</title>
        <authorList>
            <person name="Kantor R.S."/>
            <person name="Colenbrander Nelson T."/>
            <person name="Marshall S."/>
            <person name="Bennett D."/>
            <person name="Apte S."/>
            <person name="Camacho D."/>
            <person name="Thomas B.C."/>
            <person name="Warren L.A."/>
            <person name="Banfield J.F."/>
        </authorList>
    </citation>
    <scope>NUCLEOTIDE SEQUENCE [LARGE SCALE GENOMIC DNA]</scope>
    <source>
        <strain evidence="11">32-67-7</strain>
    </source>
</reference>
<dbReference type="PROSITE" id="PS50109">
    <property type="entry name" value="HIS_KIN"/>
    <property type="match status" value="1"/>
</dbReference>
<dbReference type="Gene3D" id="3.30.565.10">
    <property type="entry name" value="Histidine kinase-like ATPase, C-terminal domain"/>
    <property type="match status" value="1"/>
</dbReference>
<dbReference type="InterPro" id="IPR001789">
    <property type="entry name" value="Sig_transdc_resp-reg_receiver"/>
</dbReference>
<keyword evidence="8" id="KW-0472">Membrane</keyword>
<keyword evidence="4" id="KW-0902">Two-component regulatory system</keyword>
<dbReference type="SUPFAM" id="SSF52172">
    <property type="entry name" value="CheY-like"/>
    <property type="match status" value="1"/>
</dbReference>
<dbReference type="Gene3D" id="3.40.50.2300">
    <property type="match status" value="1"/>
</dbReference>
<feature type="domain" description="Histidine kinase" evidence="9">
    <location>
        <begin position="487"/>
        <end position="703"/>
    </location>
</feature>
<evidence type="ECO:0000259" key="9">
    <source>
        <dbReference type="PROSITE" id="PS50109"/>
    </source>
</evidence>
<dbReference type="Gene3D" id="1.10.287.130">
    <property type="match status" value="1"/>
</dbReference>
<dbReference type="Gene3D" id="6.10.340.10">
    <property type="match status" value="1"/>
</dbReference>
<dbReference type="InterPro" id="IPR003594">
    <property type="entry name" value="HATPase_dom"/>
</dbReference>
<keyword evidence="8" id="KW-0812">Transmembrane</keyword>
<evidence type="ECO:0000256" key="8">
    <source>
        <dbReference type="SAM" id="Phobius"/>
    </source>
</evidence>
<dbReference type="PANTHER" id="PTHR45339:SF1">
    <property type="entry name" value="HYBRID SIGNAL TRANSDUCTION HISTIDINE KINASE J"/>
    <property type="match status" value="1"/>
</dbReference>
<feature type="coiled-coil region" evidence="6">
    <location>
        <begin position="446"/>
        <end position="480"/>
    </location>
</feature>
<dbReference type="SMART" id="SM00388">
    <property type="entry name" value="HisKA"/>
    <property type="match status" value="1"/>
</dbReference>
<dbReference type="PROSITE" id="PS50110">
    <property type="entry name" value="RESPONSE_REGULATORY"/>
    <property type="match status" value="1"/>
</dbReference>
<dbReference type="InterPro" id="IPR004358">
    <property type="entry name" value="Sig_transdc_His_kin-like_C"/>
</dbReference>
<name>A0A258DDF3_CAUVI</name>
<dbReference type="InterPro" id="IPR011006">
    <property type="entry name" value="CheY-like_superfamily"/>
</dbReference>
<feature type="domain" description="Response regulatory" evidence="10">
    <location>
        <begin position="724"/>
        <end position="843"/>
    </location>
</feature>
<sequence length="844" mass="92059">MGEESEGRAQRAGQGASLDNSSGAIAGVTAPLARRLLTMVAILSIAVTSVATAAAFIFVRESAADTQTRHLAEYVGERVKTEDRLFSDLVRVHDAARESLTRRLDHEPAGPITAEFERLYPAKGDGTRRSAPALYDGVRVGGRYVHGLGAYLRNAEAMSRAEQALFVAAADVVAAAGEAQIRHYDNFYFFTPQTRLVMFGPLREDRLQYYRRDAPNTLDIAKEEMTTLTLPENNPERIMKCTKLRRLISDPSGRGLNAACMTPFYYKGQFMGAFGTSLSLDSYLLRAVADALPGGSNMIVADDGELVAAQGLSRNGFVDADLLRRFQTDNDLKNLMGRIRAEGRDVGVVLSADGHRLVAYGRLAEPGWWFLMSFPSSDLVWSSLKTASWVLLFGFFGVVLQVLLLYRLTHQMVAAPLEALAEAQQQGDPAAARPFEARPDEIGSLARALRRQRERNEELLRSLEQRVAVRTAELERANQAKSVFLANMSHELRTPLNGVIAIGDRLAEEEDAETRRELASLVTSSGRLLEQVLGDILDVSKIEAGQFQLSPAPFDLVQLVRGMAELHAAAAEAKQLTFRWSVSPDAEGFYDGDAGRISQILSNLLANAVKFTAAGEVCLDVDRQGEALRFVVRDTGVGFDDAVRDRLFKRFVQADQSITRQFGGTGLGLSICAALAEMMQGTISAEATPGRGARFEVVLPLPRCAEIADVAVEEDREISLEGMRVLVAEDHPTNRKVVEIVLEPFGVDLTMVEDGQAALDALEQGRFDAVLMDMQMPVLDGLSATRAIRAREKASGASPILVIMLTANAMEEHVASARAAGADLHLAKPLHPAQLLEALARVRR</sequence>
<dbReference type="PANTHER" id="PTHR45339">
    <property type="entry name" value="HYBRID SIGNAL TRANSDUCTION HISTIDINE KINASE J"/>
    <property type="match status" value="1"/>
</dbReference>
<dbReference type="GO" id="GO:0000155">
    <property type="term" value="F:phosphorelay sensor kinase activity"/>
    <property type="evidence" value="ECO:0007669"/>
    <property type="project" value="InterPro"/>
</dbReference>
<feature type="transmembrane region" description="Helical" evidence="8">
    <location>
        <begin position="36"/>
        <end position="59"/>
    </location>
</feature>
<dbReference type="Pfam" id="PF00512">
    <property type="entry name" value="HisKA"/>
    <property type="match status" value="1"/>
</dbReference>
<dbReference type="InterPro" id="IPR003661">
    <property type="entry name" value="HisK_dim/P_dom"/>
</dbReference>
<evidence type="ECO:0000256" key="1">
    <source>
        <dbReference type="ARBA" id="ARBA00000085"/>
    </source>
</evidence>
<keyword evidence="11" id="KW-0808">Transferase</keyword>
<dbReference type="Proteomes" id="UP000215616">
    <property type="component" value="Unassembled WGS sequence"/>
</dbReference>
<dbReference type="InterPro" id="IPR036097">
    <property type="entry name" value="HisK_dim/P_sf"/>
</dbReference>
<accession>A0A258DDF3</accession>
<keyword evidence="11" id="KW-0418">Kinase</keyword>
<evidence type="ECO:0000256" key="4">
    <source>
        <dbReference type="ARBA" id="ARBA00023012"/>
    </source>
</evidence>
<dbReference type="SUPFAM" id="SSF47384">
    <property type="entry name" value="Homodimeric domain of signal transducing histidine kinase"/>
    <property type="match status" value="1"/>
</dbReference>
<evidence type="ECO:0000313" key="12">
    <source>
        <dbReference type="Proteomes" id="UP000215616"/>
    </source>
</evidence>
<dbReference type="SUPFAM" id="SSF55874">
    <property type="entry name" value="ATPase domain of HSP90 chaperone/DNA topoisomerase II/histidine kinase"/>
    <property type="match status" value="1"/>
</dbReference>
<dbReference type="InterPro" id="IPR005467">
    <property type="entry name" value="His_kinase_dom"/>
</dbReference>
<evidence type="ECO:0000259" key="10">
    <source>
        <dbReference type="PROSITE" id="PS50110"/>
    </source>
</evidence>
<feature type="region of interest" description="Disordered" evidence="7">
    <location>
        <begin position="1"/>
        <end position="20"/>
    </location>
</feature>
<proteinExistence type="predicted"/>
<feature type="modified residue" description="4-aspartylphosphate" evidence="5">
    <location>
        <position position="773"/>
    </location>
</feature>
<dbReference type="Pfam" id="PF02518">
    <property type="entry name" value="HATPase_c"/>
    <property type="match status" value="1"/>
</dbReference>
<dbReference type="PRINTS" id="PR00344">
    <property type="entry name" value="BCTRLSENSOR"/>
</dbReference>
<dbReference type="SMART" id="SM00448">
    <property type="entry name" value="REC"/>
    <property type="match status" value="1"/>
</dbReference>
<comment type="catalytic activity">
    <reaction evidence="1">
        <text>ATP + protein L-histidine = ADP + protein N-phospho-L-histidine.</text>
        <dbReference type="EC" id="2.7.13.3"/>
    </reaction>
</comment>
<keyword evidence="8" id="KW-1133">Transmembrane helix</keyword>
<dbReference type="SMART" id="SM00387">
    <property type="entry name" value="HATPase_c"/>
    <property type="match status" value="1"/>
</dbReference>
<protein>
    <recommendedName>
        <fullName evidence="2">histidine kinase</fullName>
        <ecNumber evidence="2">2.7.13.3</ecNumber>
    </recommendedName>
</protein>
<evidence type="ECO:0000256" key="2">
    <source>
        <dbReference type="ARBA" id="ARBA00012438"/>
    </source>
</evidence>
<dbReference type="AlphaFoldDB" id="A0A258DDF3"/>
<dbReference type="CDD" id="cd17546">
    <property type="entry name" value="REC_hyHK_CKI1_RcsC-like"/>
    <property type="match status" value="1"/>
</dbReference>
<dbReference type="InterPro" id="IPR036890">
    <property type="entry name" value="HATPase_C_sf"/>
</dbReference>
<dbReference type="CDD" id="cd00082">
    <property type="entry name" value="HisKA"/>
    <property type="match status" value="1"/>
</dbReference>
<dbReference type="CDD" id="cd16922">
    <property type="entry name" value="HATPase_EvgS-ArcB-TorS-like"/>
    <property type="match status" value="1"/>
</dbReference>
<comment type="caution">
    <text evidence="11">The sequence shown here is derived from an EMBL/GenBank/DDBJ whole genome shotgun (WGS) entry which is preliminary data.</text>
</comment>
<feature type="transmembrane region" description="Helical" evidence="8">
    <location>
        <begin position="389"/>
        <end position="408"/>
    </location>
</feature>
<keyword evidence="6" id="KW-0175">Coiled coil</keyword>
<dbReference type="Pfam" id="PF00072">
    <property type="entry name" value="Response_reg"/>
    <property type="match status" value="1"/>
</dbReference>
<evidence type="ECO:0000256" key="7">
    <source>
        <dbReference type="SAM" id="MobiDB-lite"/>
    </source>
</evidence>
<organism evidence="11 12">
    <name type="scientific">Caulobacter vibrioides</name>
    <name type="common">Caulobacter crescentus</name>
    <dbReference type="NCBI Taxonomy" id="155892"/>
    <lineage>
        <taxon>Bacteria</taxon>
        <taxon>Pseudomonadati</taxon>
        <taxon>Pseudomonadota</taxon>
        <taxon>Alphaproteobacteria</taxon>
        <taxon>Caulobacterales</taxon>
        <taxon>Caulobacteraceae</taxon>
        <taxon>Caulobacter</taxon>
    </lineage>
</organism>
<evidence type="ECO:0000256" key="3">
    <source>
        <dbReference type="ARBA" id="ARBA00022553"/>
    </source>
</evidence>
<evidence type="ECO:0000313" key="11">
    <source>
        <dbReference type="EMBL" id="OYX05412.1"/>
    </source>
</evidence>
<dbReference type="FunFam" id="3.30.565.10:FF:000010">
    <property type="entry name" value="Sensor histidine kinase RcsC"/>
    <property type="match status" value="1"/>
</dbReference>